<keyword evidence="2" id="KW-1185">Reference proteome</keyword>
<dbReference type="Proteomes" id="UP000479710">
    <property type="component" value="Unassembled WGS sequence"/>
</dbReference>
<dbReference type="AlphaFoldDB" id="A0A6G1CIC6"/>
<organism evidence="1 2">
    <name type="scientific">Oryza meyeriana var. granulata</name>
    <dbReference type="NCBI Taxonomy" id="110450"/>
    <lineage>
        <taxon>Eukaryota</taxon>
        <taxon>Viridiplantae</taxon>
        <taxon>Streptophyta</taxon>
        <taxon>Embryophyta</taxon>
        <taxon>Tracheophyta</taxon>
        <taxon>Spermatophyta</taxon>
        <taxon>Magnoliopsida</taxon>
        <taxon>Liliopsida</taxon>
        <taxon>Poales</taxon>
        <taxon>Poaceae</taxon>
        <taxon>BOP clade</taxon>
        <taxon>Oryzoideae</taxon>
        <taxon>Oryzeae</taxon>
        <taxon>Oryzinae</taxon>
        <taxon>Oryza</taxon>
        <taxon>Oryza meyeriana</taxon>
    </lineage>
</organism>
<accession>A0A6G1CIC6</accession>
<evidence type="ECO:0000313" key="1">
    <source>
        <dbReference type="EMBL" id="KAF0900248.1"/>
    </source>
</evidence>
<evidence type="ECO:0000313" key="2">
    <source>
        <dbReference type="Proteomes" id="UP000479710"/>
    </source>
</evidence>
<gene>
    <name evidence="1" type="ORF">E2562_029758</name>
</gene>
<comment type="caution">
    <text evidence="1">The sequence shown here is derived from an EMBL/GenBank/DDBJ whole genome shotgun (WGS) entry which is preliminary data.</text>
</comment>
<reference evidence="1 2" key="1">
    <citation type="submission" date="2019-11" db="EMBL/GenBank/DDBJ databases">
        <title>Whole genome sequence of Oryza granulata.</title>
        <authorList>
            <person name="Li W."/>
        </authorList>
    </citation>
    <scope>NUCLEOTIDE SEQUENCE [LARGE SCALE GENOMIC DNA]</scope>
    <source>
        <strain evidence="2">cv. Menghai</strain>
        <tissue evidence="1">Leaf</tissue>
    </source>
</reference>
<dbReference type="EMBL" id="SPHZ02000009">
    <property type="protein sequence ID" value="KAF0900248.1"/>
    <property type="molecule type" value="Genomic_DNA"/>
</dbReference>
<protein>
    <submittedName>
        <fullName evidence="1">Uncharacterized protein</fullName>
    </submittedName>
</protein>
<name>A0A6G1CIC6_9ORYZ</name>
<proteinExistence type="predicted"/>
<sequence length="84" mass="9603">MYQRKGNQENRDSMNIHIKRESIFLFGSGGIAAKQLHEPSFKKFALDKINSELSSELDELLSMDEWDQKDGVSWLQDGRDGITA</sequence>